<evidence type="ECO:0000256" key="11">
    <source>
        <dbReference type="SAM" id="MobiDB-lite"/>
    </source>
</evidence>
<dbReference type="FunFam" id="3.30.40.10:FF:000068">
    <property type="entry name" value="U4/U6.U5 tri-snRNP-associated protein 2"/>
    <property type="match status" value="1"/>
</dbReference>
<gene>
    <name evidence="14" type="ORF">BC936DRAFT_141869</name>
</gene>
<comment type="subcellular location">
    <subcellularLocation>
        <location evidence="1">Nucleus</location>
    </subcellularLocation>
</comment>
<comment type="similarity">
    <text evidence="2">Belongs to the peptidase C19 family.</text>
</comment>
<sequence length="491" mass="56669">MSAKRQPQPDTPQNSEHSDAKKRRLGEPVDPPESDTATPASTTQASRDLYLDTINRYMLDFDFEKVCSVSLTNLNVYACLVCGKYFQGRGKTSHAYFHSLHEDHHVYINLHTLKVYVLPDGYEVNDSSLDDIKYTLHPTFTKEQVQQLDKSSKHSYDLNNRRYLPGFVGLNNVKANDYVNVAIQALVHIPPLRDLFILEDFEGQNKSQLITRFGMLVRKMWNPRAFKGQVSPHELLQEISNSSEKRFKLTEQSDPIDFISWFLNTLHKDFGGTRKKNSSIIYKIFQGDVRVETQILDVKDETKNDDTLRQFDNDRAITTATSPFLFLTLDLPPPPLYQDEAEKNIIPQVPLTTILAKYDGRTAQFSAGSLKRYKITRLPQYLIFHIKRFTKNNWAKEKNPTIVNFPIKNIDMADFVESPEAEKLGTHYDLLANICHEGKPGPGNGSYKVHVRDRATEQWYQIQDLIVEEIMPQMIFLSESYVQIWERKLLS</sequence>
<dbReference type="Pfam" id="PF00443">
    <property type="entry name" value="UCH"/>
    <property type="match status" value="1"/>
</dbReference>
<keyword evidence="3" id="KW-0507">mRNA processing</keyword>
<dbReference type="InterPro" id="IPR001607">
    <property type="entry name" value="Znf_UBP"/>
</dbReference>
<dbReference type="CDD" id="cd02669">
    <property type="entry name" value="Peptidase_C19M"/>
    <property type="match status" value="1"/>
</dbReference>
<feature type="domain" description="UBP-type" evidence="13">
    <location>
        <begin position="46"/>
        <end position="143"/>
    </location>
</feature>
<dbReference type="GO" id="GO:0004843">
    <property type="term" value="F:cysteine-type deubiquitinase activity"/>
    <property type="evidence" value="ECO:0007669"/>
    <property type="project" value="InterPro"/>
</dbReference>
<name>A0A433A1I3_9FUNG</name>
<evidence type="ECO:0000256" key="1">
    <source>
        <dbReference type="ARBA" id="ARBA00004123"/>
    </source>
</evidence>
<dbReference type="GO" id="GO:0005681">
    <property type="term" value="C:spliceosomal complex"/>
    <property type="evidence" value="ECO:0007669"/>
    <property type="project" value="UniProtKB-KW"/>
</dbReference>
<evidence type="ECO:0000256" key="6">
    <source>
        <dbReference type="ARBA" id="ARBA00022771"/>
    </source>
</evidence>
<feature type="domain" description="USP" evidence="12">
    <location>
        <begin position="168"/>
        <end position="488"/>
    </location>
</feature>
<dbReference type="AlphaFoldDB" id="A0A433A1I3"/>
<dbReference type="PROSITE" id="PS50235">
    <property type="entry name" value="USP_3"/>
    <property type="match status" value="1"/>
</dbReference>
<protein>
    <submittedName>
        <fullName evidence="14">Cysteine proteinase</fullName>
    </submittedName>
</protein>
<comment type="caution">
    <text evidence="14">The sequence shown here is derived from an EMBL/GenBank/DDBJ whole genome shotgun (WGS) entry which is preliminary data.</text>
</comment>
<evidence type="ECO:0000259" key="13">
    <source>
        <dbReference type="PROSITE" id="PS50271"/>
    </source>
</evidence>
<evidence type="ECO:0000256" key="10">
    <source>
        <dbReference type="PROSITE-ProRule" id="PRU00502"/>
    </source>
</evidence>
<evidence type="ECO:0000256" key="8">
    <source>
        <dbReference type="ARBA" id="ARBA00023187"/>
    </source>
</evidence>
<keyword evidence="5" id="KW-0747">Spliceosome</keyword>
<evidence type="ECO:0000256" key="9">
    <source>
        <dbReference type="ARBA" id="ARBA00023242"/>
    </source>
</evidence>
<dbReference type="Pfam" id="PF02148">
    <property type="entry name" value="zf-UBP"/>
    <property type="match status" value="1"/>
</dbReference>
<dbReference type="EMBL" id="RBNI01020733">
    <property type="protein sequence ID" value="RUO96536.1"/>
    <property type="molecule type" value="Genomic_DNA"/>
</dbReference>
<keyword evidence="6 10" id="KW-0863">Zinc-finger</keyword>
<keyword evidence="15" id="KW-1185">Reference proteome</keyword>
<evidence type="ECO:0000256" key="2">
    <source>
        <dbReference type="ARBA" id="ARBA00009085"/>
    </source>
</evidence>
<dbReference type="GO" id="GO:0008270">
    <property type="term" value="F:zinc ion binding"/>
    <property type="evidence" value="ECO:0007669"/>
    <property type="project" value="UniProtKB-KW"/>
</dbReference>
<evidence type="ECO:0000256" key="4">
    <source>
        <dbReference type="ARBA" id="ARBA00022723"/>
    </source>
</evidence>
<dbReference type="InterPro" id="IPR028889">
    <property type="entry name" value="USP"/>
</dbReference>
<keyword evidence="4" id="KW-0479">Metal-binding</keyword>
<keyword evidence="9" id="KW-0539">Nucleus</keyword>
<keyword evidence="7" id="KW-0862">Zinc</keyword>
<dbReference type="Proteomes" id="UP000268093">
    <property type="component" value="Unassembled WGS sequence"/>
</dbReference>
<dbReference type="GO" id="GO:0000245">
    <property type="term" value="P:spliceosomal complex assembly"/>
    <property type="evidence" value="ECO:0007669"/>
    <property type="project" value="InterPro"/>
</dbReference>
<evidence type="ECO:0000256" key="5">
    <source>
        <dbReference type="ARBA" id="ARBA00022728"/>
    </source>
</evidence>
<dbReference type="GO" id="GO:0016579">
    <property type="term" value="P:protein deubiquitination"/>
    <property type="evidence" value="ECO:0007669"/>
    <property type="project" value="InterPro"/>
</dbReference>
<dbReference type="InterPro" id="IPR001394">
    <property type="entry name" value="Peptidase_C19_UCH"/>
</dbReference>
<evidence type="ECO:0000313" key="14">
    <source>
        <dbReference type="EMBL" id="RUO96536.1"/>
    </source>
</evidence>
<dbReference type="Gene3D" id="3.90.70.10">
    <property type="entry name" value="Cysteine proteinases"/>
    <property type="match status" value="1"/>
</dbReference>
<dbReference type="PROSITE" id="PS50271">
    <property type="entry name" value="ZF_UBP"/>
    <property type="match status" value="1"/>
</dbReference>
<dbReference type="InterPro" id="IPR013083">
    <property type="entry name" value="Znf_RING/FYVE/PHD"/>
</dbReference>
<dbReference type="SMART" id="SM00290">
    <property type="entry name" value="ZnF_UBP"/>
    <property type="match status" value="1"/>
</dbReference>
<keyword evidence="8" id="KW-0508">mRNA splicing</keyword>
<reference evidence="14 15" key="1">
    <citation type="journal article" date="2018" name="New Phytol.">
        <title>Phylogenomics of Endogonaceae and evolution of mycorrhizas within Mucoromycota.</title>
        <authorList>
            <person name="Chang Y."/>
            <person name="Desiro A."/>
            <person name="Na H."/>
            <person name="Sandor L."/>
            <person name="Lipzen A."/>
            <person name="Clum A."/>
            <person name="Barry K."/>
            <person name="Grigoriev I.V."/>
            <person name="Martin F.M."/>
            <person name="Stajich J.E."/>
            <person name="Smith M.E."/>
            <person name="Bonito G."/>
            <person name="Spatafora J.W."/>
        </authorList>
    </citation>
    <scope>NUCLEOTIDE SEQUENCE [LARGE SCALE GENOMIC DNA]</scope>
    <source>
        <strain evidence="14 15">GMNB39</strain>
    </source>
</reference>
<evidence type="ECO:0000256" key="3">
    <source>
        <dbReference type="ARBA" id="ARBA00022664"/>
    </source>
</evidence>
<accession>A0A433A1I3</accession>
<dbReference type="InterPro" id="IPR038765">
    <property type="entry name" value="Papain-like_cys_pep_sf"/>
</dbReference>
<evidence type="ECO:0000259" key="12">
    <source>
        <dbReference type="PROSITE" id="PS50235"/>
    </source>
</evidence>
<dbReference type="OrthoDB" id="10263353at2759"/>
<dbReference type="PANTHER" id="PTHR21646:SF16">
    <property type="entry name" value="U4_U6.U5 TRI-SNRNP-ASSOCIATED PROTEIN 2"/>
    <property type="match status" value="1"/>
</dbReference>
<dbReference type="PANTHER" id="PTHR21646">
    <property type="entry name" value="UBIQUITIN CARBOXYL-TERMINAL HYDROLASE"/>
    <property type="match status" value="1"/>
</dbReference>
<dbReference type="InterPro" id="IPR033809">
    <property type="entry name" value="USP39"/>
</dbReference>
<evidence type="ECO:0000313" key="15">
    <source>
        <dbReference type="Proteomes" id="UP000268093"/>
    </source>
</evidence>
<organism evidence="14 15">
    <name type="scientific">Jimgerdemannia flammicorona</name>
    <dbReference type="NCBI Taxonomy" id="994334"/>
    <lineage>
        <taxon>Eukaryota</taxon>
        <taxon>Fungi</taxon>
        <taxon>Fungi incertae sedis</taxon>
        <taxon>Mucoromycota</taxon>
        <taxon>Mucoromycotina</taxon>
        <taxon>Endogonomycetes</taxon>
        <taxon>Endogonales</taxon>
        <taxon>Endogonaceae</taxon>
        <taxon>Jimgerdemannia</taxon>
    </lineage>
</organism>
<dbReference type="InterPro" id="IPR050185">
    <property type="entry name" value="Ub_carboxyl-term_hydrolase"/>
</dbReference>
<dbReference type="Gene3D" id="3.30.40.10">
    <property type="entry name" value="Zinc/RING finger domain, C3HC4 (zinc finger)"/>
    <property type="match status" value="1"/>
</dbReference>
<dbReference type="SUPFAM" id="SSF54001">
    <property type="entry name" value="Cysteine proteinases"/>
    <property type="match status" value="1"/>
</dbReference>
<feature type="compositionally biased region" description="Polar residues" evidence="11">
    <location>
        <begin position="35"/>
        <end position="44"/>
    </location>
</feature>
<evidence type="ECO:0000256" key="7">
    <source>
        <dbReference type="ARBA" id="ARBA00022833"/>
    </source>
</evidence>
<proteinExistence type="inferred from homology"/>
<feature type="region of interest" description="Disordered" evidence="11">
    <location>
        <begin position="1"/>
        <end position="44"/>
    </location>
</feature>
<dbReference type="SUPFAM" id="SSF57850">
    <property type="entry name" value="RING/U-box"/>
    <property type="match status" value="1"/>
</dbReference>